<evidence type="ECO:0000256" key="7">
    <source>
        <dbReference type="SAM" id="Phobius"/>
    </source>
</evidence>
<comment type="similarity">
    <text evidence="6">Belongs to the exbB/tolQ family.</text>
</comment>
<dbReference type="GO" id="GO:0015031">
    <property type="term" value="P:protein transport"/>
    <property type="evidence" value="ECO:0007669"/>
    <property type="project" value="UniProtKB-KW"/>
</dbReference>
<gene>
    <name evidence="9" type="ORF">Azoinq_10770</name>
</gene>
<accession>A0A975SL46</accession>
<evidence type="ECO:0000313" key="9">
    <source>
        <dbReference type="EMBL" id="QWT48337.1"/>
    </source>
</evidence>
<name>A0A975SL46_9RHOO</name>
<evidence type="ECO:0000256" key="4">
    <source>
        <dbReference type="ARBA" id="ARBA00022989"/>
    </source>
</evidence>
<evidence type="ECO:0000256" key="1">
    <source>
        <dbReference type="ARBA" id="ARBA00004651"/>
    </source>
</evidence>
<dbReference type="InterPro" id="IPR002898">
    <property type="entry name" value="MotA_ExbB_proton_chnl"/>
</dbReference>
<feature type="domain" description="MotA/TolQ/ExbB proton channel" evidence="8">
    <location>
        <begin position="73"/>
        <end position="150"/>
    </location>
</feature>
<feature type="transmembrane region" description="Helical" evidence="7">
    <location>
        <begin position="15"/>
        <end position="39"/>
    </location>
</feature>
<feature type="transmembrane region" description="Helical" evidence="7">
    <location>
        <begin position="81"/>
        <end position="98"/>
    </location>
</feature>
<proteinExistence type="inferred from homology"/>
<keyword evidence="5 7" id="KW-0472">Membrane</keyword>
<dbReference type="RefSeq" id="WP_216129216.1">
    <property type="nucleotide sequence ID" value="NZ_CP064782.1"/>
</dbReference>
<evidence type="ECO:0000256" key="6">
    <source>
        <dbReference type="RuleBase" id="RU004057"/>
    </source>
</evidence>
<keyword evidence="10" id="KW-1185">Reference proteome</keyword>
<feature type="transmembrane region" description="Helical" evidence="7">
    <location>
        <begin position="118"/>
        <end position="138"/>
    </location>
</feature>
<evidence type="ECO:0000313" key="10">
    <source>
        <dbReference type="Proteomes" id="UP000683428"/>
    </source>
</evidence>
<keyword evidence="3 7" id="KW-0812">Transmembrane</keyword>
<dbReference type="Proteomes" id="UP000683428">
    <property type="component" value="Chromosome"/>
</dbReference>
<dbReference type="GO" id="GO:0005886">
    <property type="term" value="C:plasma membrane"/>
    <property type="evidence" value="ECO:0007669"/>
    <property type="project" value="UniProtKB-SubCell"/>
</dbReference>
<evidence type="ECO:0000256" key="3">
    <source>
        <dbReference type="ARBA" id="ARBA00022692"/>
    </source>
</evidence>
<evidence type="ECO:0000256" key="5">
    <source>
        <dbReference type="ARBA" id="ARBA00023136"/>
    </source>
</evidence>
<dbReference type="KEGG" id="aiq:Azoinq_10770"/>
<sequence length="162" mass="18202">MQHTLETGMYLLGQVFLLPVLTLVALLFLYAFWLLGYFLHQAWLRRQGRGRPLLEHFRHQPEVSEEALELFAHRSLEPARIASRVTPMLGLVATMIPMGPALKSLADGNLAAVSENLMIAFSAVILALLAASITFWIANVRRRWLAEEMVEILALGARREAP</sequence>
<dbReference type="EMBL" id="CP064782">
    <property type="protein sequence ID" value="QWT48337.1"/>
    <property type="molecule type" value="Genomic_DNA"/>
</dbReference>
<evidence type="ECO:0000256" key="2">
    <source>
        <dbReference type="ARBA" id="ARBA00022475"/>
    </source>
</evidence>
<organism evidence="9 10">
    <name type="scientific">Azospira inquinata</name>
    <dbReference type="NCBI Taxonomy" id="2785627"/>
    <lineage>
        <taxon>Bacteria</taxon>
        <taxon>Pseudomonadati</taxon>
        <taxon>Pseudomonadota</taxon>
        <taxon>Betaproteobacteria</taxon>
        <taxon>Rhodocyclales</taxon>
        <taxon>Rhodocyclaceae</taxon>
        <taxon>Azospira</taxon>
    </lineage>
</organism>
<keyword evidence="6" id="KW-0813">Transport</keyword>
<reference evidence="9" key="1">
    <citation type="submission" date="2020-11" db="EMBL/GenBank/DDBJ databases">
        <title>Azospira inquinata sp. nov.</title>
        <authorList>
            <person name="Moe W.M."/>
            <person name="Mikes M.C."/>
        </authorList>
    </citation>
    <scope>NUCLEOTIDE SEQUENCE</scope>
    <source>
        <strain evidence="9">Azo-3</strain>
    </source>
</reference>
<dbReference type="Pfam" id="PF01618">
    <property type="entry name" value="MotA_ExbB"/>
    <property type="match status" value="1"/>
</dbReference>
<keyword evidence="6" id="KW-0653">Protein transport</keyword>
<protein>
    <submittedName>
        <fullName evidence="9">MotA/TolQ/ExbB proton channel family protein</fullName>
    </submittedName>
</protein>
<keyword evidence="2" id="KW-1003">Cell membrane</keyword>
<comment type="subcellular location">
    <subcellularLocation>
        <location evidence="1">Cell membrane</location>
        <topology evidence="1">Multi-pass membrane protein</topology>
    </subcellularLocation>
    <subcellularLocation>
        <location evidence="6">Membrane</location>
        <topology evidence="6">Multi-pass membrane protein</topology>
    </subcellularLocation>
</comment>
<keyword evidence="4 7" id="KW-1133">Transmembrane helix</keyword>
<evidence type="ECO:0000259" key="8">
    <source>
        <dbReference type="Pfam" id="PF01618"/>
    </source>
</evidence>
<dbReference type="AlphaFoldDB" id="A0A975SL46"/>